<comment type="caution">
    <text evidence="1">The sequence shown here is derived from an EMBL/GenBank/DDBJ whole genome shotgun (WGS) entry which is preliminary data.</text>
</comment>
<gene>
    <name evidence="1" type="ORF">HX871_17285</name>
</gene>
<organism evidence="1 2">
    <name type="scientific">Pseudomonas reactans</name>
    <dbReference type="NCBI Taxonomy" id="117680"/>
    <lineage>
        <taxon>Bacteria</taxon>
        <taxon>Pseudomonadati</taxon>
        <taxon>Pseudomonadota</taxon>
        <taxon>Gammaproteobacteria</taxon>
        <taxon>Pseudomonadales</taxon>
        <taxon>Pseudomonadaceae</taxon>
        <taxon>Pseudomonas</taxon>
    </lineage>
</organism>
<name>A0ABX2QWW0_9PSED</name>
<sequence length="361" mass="40335">MKSGYLYYASDKAVYDALVQHNFKNADIRDIFLSRGILISDNTPREAVALYFSSLNHDYYDHQRIASIFGSNVRKERTALARVKNNFEKEKLEYVGEEVKKELESLGAEVACTWKGKSYELVIRYEEYNSNKSEFKQTVEREGVVEVDLSGSEVLVRYSDNKFIGGAKEKFLDALSRQVPEGEDFGVEEVGLKGLSGELRTEFFKNLLVSLGGYKPHDVSDVYVYNPKSVPMDGSTDADVGVHITKVSFKGEGVLSSPELDAFFEAGFYINRVVWSCVANSDKSDIFELDAHFSNPDECEGFAYVVRGVYKLNDKGYHNKGRTPCDTLSDKRMLRLIEDAASKVLAGLRLKVGGGSIGGSQ</sequence>
<keyword evidence="2" id="KW-1185">Reference proteome</keyword>
<evidence type="ECO:0000313" key="2">
    <source>
        <dbReference type="Proteomes" id="UP000572863"/>
    </source>
</evidence>
<dbReference type="Proteomes" id="UP000572863">
    <property type="component" value="Unassembled WGS sequence"/>
</dbReference>
<proteinExistence type="predicted"/>
<reference evidence="1 2" key="1">
    <citation type="submission" date="2020-04" db="EMBL/GenBank/DDBJ databases">
        <title>Molecular characterization of pseudomonads from Agaricus bisporus reveal novel blotch 2 pathogens in Western Europe.</title>
        <authorList>
            <person name="Taparia T."/>
            <person name="Krijger M."/>
            <person name="Haynes E."/>
            <person name="Elpinstone J.G."/>
            <person name="Noble R."/>
            <person name="Van Der Wolf J."/>
        </authorList>
    </citation>
    <scope>NUCLEOTIDE SEQUENCE [LARGE SCALE GENOMIC DNA]</scope>
    <source>
        <strain evidence="1 2">P7774</strain>
    </source>
</reference>
<dbReference type="RefSeq" id="WP_177060215.1">
    <property type="nucleotide sequence ID" value="NZ_JACARY010000035.1"/>
</dbReference>
<accession>A0ABX2QWW0</accession>
<evidence type="ECO:0000313" key="1">
    <source>
        <dbReference type="EMBL" id="NWD96182.1"/>
    </source>
</evidence>
<evidence type="ECO:0008006" key="3">
    <source>
        <dbReference type="Google" id="ProtNLM"/>
    </source>
</evidence>
<dbReference type="EMBL" id="JACARY010000035">
    <property type="protein sequence ID" value="NWD96182.1"/>
    <property type="molecule type" value="Genomic_DNA"/>
</dbReference>
<protein>
    <recommendedName>
        <fullName evidence="3">Large polyvalent protein associated domain-containing protein</fullName>
    </recommendedName>
</protein>